<dbReference type="CDD" id="cd00093">
    <property type="entry name" value="HTH_XRE"/>
    <property type="match status" value="1"/>
</dbReference>
<comment type="caution">
    <text evidence="2">The sequence shown here is derived from an EMBL/GenBank/DDBJ whole genome shotgun (WGS) entry which is preliminary data.</text>
</comment>
<dbReference type="InterPro" id="IPR001387">
    <property type="entry name" value="Cro/C1-type_HTH"/>
</dbReference>
<dbReference type="OrthoDB" id="6901161at2"/>
<evidence type="ECO:0000313" key="3">
    <source>
        <dbReference type="Proteomes" id="UP000253628"/>
    </source>
</evidence>
<gene>
    <name evidence="2" type="ORF">DFR37_11554</name>
</gene>
<sequence length="300" mass="33472">MNAGVDIFKSSIDYAALGDRLRAYRVGASLQAEEVAERLGVSRAAVYRMEKGEIVKIEMLERLAQLLGTSMASLLGVEVEYYANAWGFFERMHQIERASDRIFAHFEPISLLLTSDGYLDHLRTMLLEATPAQVGGVLKSKEVDEIIRLIIERKHSFEARHPHVLSLIGLRELEHFMQVGLVGRTDLPASVRAERQKAARHEVSRMADLMESEPLNVQIGLVDDSMPSSTYQIFVGAKHKILAVSPFHMGELPNVRNGIATITAAPEAVKVYEGMIARLWSNAYKGKIGASRLRALLARY</sequence>
<feature type="domain" description="HTH cro/C1-type" evidence="1">
    <location>
        <begin position="21"/>
        <end position="74"/>
    </location>
</feature>
<dbReference type="PROSITE" id="PS50943">
    <property type="entry name" value="HTH_CROC1"/>
    <property type="match status" value="1"/>
</dbReference>
<reference evidence="2 3" key="1">
    <citation type="submission" date="2018-06" db="EMBL/GenBank/DDBJ databases">
        <title>Genomic Encyclopedia of Type Strains, Phase IV (KMG-IV): sequencing the most valuable type-strain genomes for metagenomic binning, comparative biology and taxonomic classification.</title>
        <authorList>
            <person name="Goeker M."/>
        </authorList>
    </citation>
    <scope>NUCLEOTIDE SEQUENCE [LARGE SCALE GENOMIC DNA]</scope>
    <source>
        <strain evidence="2 3">DSM 25520</strain>
    </source>
</reference>
<evidence type="ECO:0000259" key="1">
    <source>
        <dbReference type="PROSITE" id="PS50943"/>
    </source>
</evidence>
<dbReference type="Proteomes" id="UP000253628">
    <property type="component" value="Unassembled WGS sequence"/>
</dbReference>
<organism evidence="2 3">
    <name type="scientific">Eoetvoesiella caeni</name>
    <dbReference type="NCBI Taxonomy" id="645616"/>
    <lineage>
        <taxon>Bacteria</taxon>
        <taxon>Pseudomonadati</taxon>
        <taxon>Pseudomonadota</taxon>
        <taxon>Betaproteobacteria</taxon>
        <taxon>Burkholderiales</taxon>
        <taxon>Alcaligenaceae</taxon>
        <taxon>Eoetvoesiella</taxon>
    </lineage>
</organism>
<proteinExistence type="predicted"/>
<dbReference type="AlphaFoldDB" id="A0A366H2J4"/>
<dbReference type="InterPro" id="IPR010982">
    <property type="entry name" value="Lambda_DNA-bd_dom_sf"/>
</dbReference>
<dbReference type="RefSeq" id="WP_113934894.1">
    <property type="nucleotide sequence ID" value="NZ_JACCEU010000011.1"/>
</dbReference>
<dbReference type="EMBL" id="QNRQ01000015">
    <property type="protein sequence ID" value="RBP35780.1"/>
    <property type="molecule type" value="Genomic_DNA"/>
</dbReference>
<dbReference type="Pfam" id="PF13560">
    <property type="entry name" value="HTH_31"/>
    <property type="match status" value="1"/>
</dbReference>
<dbReference type="GO" id="GO:0003677">
    <property type="term" value="F:DNA binding"/>
    <property type="evidence" value="ECO:0007669"/>
    <property type="project" value="InterPro"/>
</dbReference>
<dbReference type="SMART" id="SM00530">
    <property type="entry name" value="HTH_XRE"/>
    <property type="match status" value="1"/>
</dbReference>
<evidence type="ECO:0000313" key="2">
    <source>
        <dbReference type="EMBL" id="RBP35780.1"/>
    </source>
</evidence>
<name>A0A366H2J4_9BURK</name>
<accession>A0A366H2J4</accession>
<keyword evidence="3" id="KW-1185">Reference proteome</keyword>
<dbReference type="SUPFAM" id="SSF47413">
    <property type="entry name" value="lambda repressor-like DNA-binding domains"/>
    <property type="match status" value="1"/>
</dbReference>
<dbReference type="Gene3D" id="1.10.260.40">
    <property type="entry name" value="lambda repressor-like DNA-binding domains"/>
    <property type="match status" value="1"/>
</dbReference>
<protein>
    <submittedName>
        <fullName evidence="2">Transcriptional regulator with XRE-family HTH domain</fullName>
    </submittedName>
</protein>